<reference evidence="2" key="1">
    <citation type="submission" date="2014-07" db="EMBL/GenBank/DDBJ databases">
        <authorList>
            <person name="Urmite Genomes Urmite Genomes"/>
        </authorList>
    </citation>
    <scope>NUCLEOTIDE SEQUENCE</scope>
    <source>
        <strain evidence="2">11W110_air</strain>
    </source>
</reference>
<dbReference type="PATRIC" id="fig|1461584.3.peg.2312"/>
<sequence length="142" mass="14188">MMKKVTFLVGIGVGYLIGSKEGREKLMQLWNDPKVQDTVQQGTDWAKEKAPGLQEKAQDAVGSAKESAKDAMGQAKESVSSSGSSNSGSSGSSNSGSSGSSTSGGASARPASATAAAGAAGTQTSGGDRPMDPAHPQPETGR</sequence>
<proteinExistence type="predicted"/>
<evidence type="ECO:0000256" key="1">
    <source>
        <dbReference type="SAM" id="MobiDB-lite"/>
    </source>
</evidence>
<dbReference type="AlphaFoldDB" id="A0A078MRR0"/>
<dbReference type="Gene3D" id="6.10.140.1430">
    <property type="match status" value="1"/>
</dbReference>
<evidence type="ECO:0000313" key="2">
    <source>
        <dbReference type="EMBL" id="CEA08974.1"/>
    </source>
</evidence>
<protein>
    <recommendedName>
        <fullName evidence="3">YtxH-like protein</fullName>
    </recommendedName>
</protein>
<dbReference type="EMBL" id="LN483071">
    <property type="protein sequence ID" value="CEA08974.1"/>
    <property type="molecule type" value="Genomic_DNA"/>
</dbReference>
<accession>A0A078MRR0</accession>
<name>A0A078MRR0_9MICC</name>
<feature type="region of interest" description="Disordered" evidence="1">
    <location>
        <begin position="37"/>
        <end position="142"/>
    </location>
</feature>
<evidence type="ECO:0008006" key="3">
    <source>
        <dbReference type="Google" id="ProtNLM"/>
    </source>
</evidence>
<gene>
    <name evidence="2" type="ORF">BN1051_02337</name>
</gene>
<organism evidence="2">
    <name type="scientific">Arthrobacter saudimassiliensis</name>
    <dbReference type="NCBI Taxonomy" id="1461584"/>
    <lineage>
        <taxon>Bacteria</taxon>
        <taxon>Bacillati</taxon>
        <taxon>Actinomycetota</taxon>
        <taxon>Actinomycetes</taxon>
        <taxon>Micrococcales</taxon>
        <taxon>Micrococcaceae</taxon>
        <taxon>Arthrobacter</taxon>
    </lineage>
</organism>
<feature type="compositionally biased region" description="Low complexity" evidence="1">
    <location>
        <begin position="78"/>
        <end position="127"/>
    </location>
</feature>